<evidence type="ECO:0000256" key="6">
    <source>
        <dbReference type="ARBA" id="ARBA00022777"/>
    </source>
</evidence>
<protein>
    <recommendedName>
        <fullName evidence="2">histidine kinase</fullName>
        <ecNumber evidence="2">2.7.13.3</ecNumber>
    </recommendedName>
</protein>
<dbReference type="Gene3D" id="3.30.565.10">
    <property type="entry name" value="Histidine kinase-like ATPase, C-terminal domain"/>
    <property type="match status" value="1"/>
</dbReference>
<evidence type="ECO:0000256" key="4">
    <source>
        <dbReference type="ARBA" id="ARBA00022679"/>
    </source>
</evidence>
<feature type="region of interest" description="Disordered" evidence="8">
    <location>
        <begin position="397"/>
        <end position="424"/>
    </location>
</feature>
<evidence type="ECO:0000256" key="3">
    <source>
        <dbReference type="ARBA" id="ARBA00022553"/>
    </source>
</evidence>
<gene>
    <name evidence="11" type="ORF">PSU4_39290</name>
</gene>
<keyword evidence="3" id="KW-0597">Phosphoprotein</keyword>
<evidence type="ECO:0000256" key="1">
    <source>
        <dbReference type="ARBA" id="ARBA00000085"/>
    </source>
</evidence>
<dbReference type="PROSITE" id="PS50109">
    <property type="entry name" value="HIS_KIN"/>
    <property type="match status" value="1"/>
</dbReference>
<keyword evidence="4" id="KW-0808">Transferase</keyword>
<keyword evidence="6" id="KW-0418">Kinase</keyword>
<evidence type="ECO:0000313" key="11">
    <source>
        <dbReference type="EMBL" id="GEL24975.1"/>
    </source>
</evidence>
<keyword evidence="7 9" id="KW-1133">Transmembrane helix</keyword>
<reference evidence="11 12" key="1">
    <citation type="submission" date="2019-07" db="EMBL/GenBank/DDBJ databases">
        <title>Whole genome shotgun sequence of Pseudonocardia sulfidoxydans NBRC 16205.</title>
        <authorList>
            <person name="Hosoyama A."/>
            <person name="Uohara A."/>
            <person name="Ohji S."/>
            <person name="Ichikawa N."/>
        </authorList>
    </citation>
    <scope>NUCLEOTIDE SEQUENCE [LARGE SCALE GENOMIC DNA]</scope>
    <source>
        <strain evidence="11 12">NBRC 16205</strain>
    </source>
</reference>
<keyword evidence="12" id="KW-1185">Reference proteome</keyword>
<sequence>MRAEPGPLALGLAPVVALAGLGRLLHAHRRPAAIAVTAGLVYCSAVLVVLTHGTIESHFHFFIVIGFTALYQDWAPFLFNILFTFLSHGIGSAFASNLIFDHGSGVRNPWLWSAIHAGAVLLACVGVLVFWRLTEDQQQEKEEVARKLTDLEIGRSRFTSDLLVNLARRNQSMLYRQLEIINQLEEHEHDPDTLAELFRLDHLATRVRRNAENLFVLSGEKPARVWSQPVPLRDVVRAAIAETEDLDRVVFTVDERPAVLGHIVTDLTHLLAELTENAVRYSPPDTAVTIRQRLDRRPGGGHLLTVEDWGVGMPAAELEAANTILALPPEVDLSVAQRLGLHVVSRLAARHGISVSLDTTPGSGLTAVVSLPAELFVAPTGALPRDTVTADVGAEAVGRLPGGRPHHADQAGPTGRSPLPTPRSRIEPVAVLVGPTANGSAAPVPAPVPARAPGAGGDWRGWWEPASGASSIAEPTPLLGLPAVTPAEDTDPDTPAVPAQRGGLPTQRATSDGRPALRRRVPQASLAPELRQSAGPTAGATATPAVPAASAARALSRYQASRRAAQAEAAAEAPDTGNDPTDAHDEETG</sequence>
<dbReference type="Proteomes" id="UP000321685">
    <property type="component" value="Unassembled WGS sequence"/>
</dbReference>
<evidence type="ECO:0000256" key="5">
    <source>
        <dbReference type="ARBA" id="ARBA00022692"/>
    </source>
</evidence>
<feature type="region of interest" description="Disordered" evidence="8">
    <location>
        <begin position="438"/>
        <end position="589"/>
    </location>
</feature>
<dbReference type="EC" id="2.7.13.3" evidence="2"/>
<keyword evidence="9" id="KW-0472">Membrane</keyword>
<feature type="transmembrane region" description="Helical" evidence="9">
    <location>
        <begin position="32"/>
        <end position="55"/>
    </location>
</feature>
<dbReference type="PANTHER" id="PTHR45436">
    <property type="entry name" value="SENSOR HISTIDINE KINASE YKOH"/>
    <property type="match status" value="1"/>
</dbReference>
<dbReference type="SMART" id="SM00387">
    <property type="entry name" value="HATPase_c"/>
    <property type="match status" value="1"/>
</dbReference>
<dbReference type="Pfam" id="PF02518">
    <property type="entry name" value="HATPase_c"/>
    <property type="match status" value="1"/>
</dbReference>
<evidence type="ECO:0000256" key="8">
    <source>
        <dbReference type="SAM" id="MobiDB-lite"/>
    </source>
</evidence>
<feature type="domain" description="Histidine kinase" evidence="10">
    <location>
        <begin position="267"/>
        <end position="375"/>
    </location>
</feature>
<evidence type="ECO:0000259" key="10">
    <source>
        <dbReference type="PROSITE" id="PS50109"/>
    </source>
</evidence>
<proteinExistence type="predicted"/>
<dbReference type="GO" id="GO:0005886">
    <property type="term" value="C:plasma membrane"/>
    <property type="evidence" value="ECO:0007669"/>
    <property type="project" value="TreeGrafter"/>
</dbReference>
<feature type="transmembrane region" description="Helical" evidence="9">
    <location>
        <begin position="110"/>
        <end position="131"/>
    </location>
</feature>
<organism evidence="11 12">
    <name type="scientific">Pseudonocardia sulfidoxydans NBRC 16205</name>
    <dbReference type="NCBI Taxonomy" id="1223511"/>
    <lineage>
        <taxon>Bacteria</taxon>
        <taxon>Bacillati</taxon>
        <taxon>Actinomycetota</taxon>
        <taxon>Actinomycetes</taxon>
        <taxon>Pseudonocardiales</taxon>
        <taxon>Pseudonocardiaceae</taxon>
        <taxon>Pseudonocardia</taxon>
    </lineage>
</organism>
<dbReference type="AlphaFoldDB" id="A0A511DJJ3"/>
<dbReference type="EMBL" id="BJVJ01000043">
    <property type="protein sequence ID" value="GEL24975.1"/>
    <property type="molecule type" value="Genomic_DNA"/>
</dbReference>
<name>A0A511DJJ3_9PSEU</name>
<feature type="compositionally biased region" description="Low complexity" evidence="8">
    <location>
        <begin position="533"/>
        <end position="576"/>
    </location>
</feature>
<dbReference type="SUPFAM" id="SSF55874">
    <property type="entry name" value="ATPase domain of HSP90 chaperone/DNA topoisomerase II/histidine kinase"/>
    <property type="match status" value="1"/>
</dbReference>
<evidence type="ECO:0000313" key="12">
    <source>
        <dbReference type="Proteomes" id="UP000321685"/>
    </source>
</evidence>
<dbReference type="InterPro" id="IPR050428">
    <property type="entry name" value="TCS_sensor_his_kinase"/>
</dbReference>
<evidence type="ECO:0000256" key="2">
    <source>
        <dbReference type="ARBA" id="ARBA00012438"/>
    </source>
</evidence>
<dbReference type="InterPro" id="IPR005467">
    <property type="entry name" value="His_kinase_dom"/>
</dbReference>
<dbReference type="GO" id="GO:0004673">
    <property type="term" value="F:protein histidine kinase activity"/>
    <property type="evidence" value="ECO:0007669"/>
    <property type="project" value="UniProtKB-EC"/>
</dbReference>
<comment type="catalytic activity">
    <reaction evidence="1">
        <text>ATP + protein L-histidine = ADP + protein N-phospho-L-histidine.</text>
        <dbReference type="EC" id="2.7.13.3"/>
    </reaction>
</comment>
<dbReference type="PANTHER" id="PTHR45436:SF5">
    <property type="entry name" value="SENSOR HISTIDINE KINASE TRCS"/>
    <property type="match status" value="1"/>
</dbReference>
<accession>A0A511DJJ3</accession>
<dbReference type="InterPro" id="IPR036890">
    <property type="entry name" value="HATPase_C_sf"/>
</dbReference>
<evidence type="ECO:0000256" key="7">
    <source>
        <dbReference type="ARBA" id="ARBA00022989"/>
    </source>
</evidence>
<comment type="caution">
    <text evidence="11">The sequence shown here is derived from an EMBL/GenBank/DDBJ whole genome shotgun (WGS) entry which is preliminary data.</text>
</comment>
<feature type="transmembrane region" description="Helical" evidence="9">
    <location>
        <begin position="75"/>
        <end position="98"/>
    </location>
</feature>
<keyword evidence="5 9" id="KW-0812">Transmembrane</keyword>
<dbReference type="InterPro" id="IPR003594">
    <property type="entry name" value="HATPase_dom"/>
</dbReference>
<evidence type="ECO:0000256" key="9">
    <source>
        <dbReference type="SAM" id="Phobius"/>
    </source>
</evidence>
<dbReference type="GO" id="GO:0000160">
    <property type="term" value="P:phosphorelay signal transduction system"/>
    <property type="evidence" value="ECO:0007669"/>
    <property type="project" value="TreeGrafter"/>
</dbReference>
<feature type="transmembrane region" description="Helical" evidence="9">
    <location>
        <begin position="6"/>
        <end position="25"/>
    </location>
</feature>